<dbReference type="EMBL" id="PVWO01000060">
    <property type="protein sequence ID" value="PSB57834.1"/>
    <property type="molecule type" value="Genomic_DNA"/>
</dbReference>
<organism evidence="1 2">
    <name type="scientific">Chamaesiphon polymorphus CCALA 037</name>
    <dbReference type="NCBI Taxonomy" id="2107692"/>
    <lineage>
        <taxon>Bacteria</taxon>
        <taxon>Bacillati</taxon>
        <taxon>Cyanobacteriota</taxon>
        <taxon>Cyanophyceae</taxon>
        <taxon>Gomontiellales</taxon>
        <taxon>Chamaesiphonaceae</taxon>
        <taxon>Chamaesiphon</taxon>
    </lineage>
</organism>
<dbReference type="Proteomes" id="UP000238937">
    <property type="component" value="Unassembled WGS sequence"/>
</dbReference>
<sequence length="170" mass="19380">MDKRLKDKEGNLAKGGVEWFKDTPTQILPIVLKWVKHFNELLGYHPETGEPIYAKLNFHGPYVQLGRKHIEGEKKPKQTFLPKGMMTLEDITLEIALDLLKLPRDLGIHPETGGKLQVNLRSFGSYIIHDRGKEGKEYQSIKAPDNVLTITLERAIEVLAASRLSRSNRR</sequence>
<evidence type="ECO:0000313" key="1">
    <source>
        <dbReference type="EMBL" id="PSB57834.1"/>
    </source>
</evidence>
<keyword evidence="2" id="KW-1185">Reference proteome</keyword>
<reference evidence="1 2" key="1">
    <citation type="submission" date="2018-03" db="EMBL/GenBank/DDBJ databases">
        <title>The ancient ancestry and fast evolution of plastids.</title>
        <authorList>
            <person name="Moore K.R."/>
            <person name="Magnabosco C."/>
            <person name="Momper L."/>
            <person name="Gold D.A."/>
            <person name="Bosak T."/>
            <person name="Fournier G.P."/>
        </authorList>
    </citation>
    <scope>NUCLEOTIDE SEQUENCE [LARGE SCALE GENOMIC DNA]</scope>
    <source>
        <strain evidence="1 2">CCALA 037</strain>
    </source>
</reference>
<name>A0A2T1GJ84_9CYAN</name>
<dbReference type="InterPro" id="IPR025589">
    <property type="entry name" value="Toprim_C_rpt"/>
</dbReference>
<evidence type="ECO:0008006" key="3">
    <source>
        <dbReference type="Google" id="ProtNLM"/>
    </source>
</evidence>
<dbReference type="AlphaFoldDB" id="A0A2T1GJ84"/>
<comment type="caution">
    <text evidence="1">The sequence shown here is derived from an EMBL/GenBank/DDBJ whole genome shotgun (WGS) entry which is preliminary data.</text>
</comment>
<gene>
    <name evidence="1" type="ORF">C7B77_06985</name>
</gene>
<evidence type="ECO:0000313" key="2">
    <source>
        <dbReference type="Proteomes" id="UP000238937"/>
    </source>
</evidence>
<accession>A0A2T1GJ84</accession>
<protein>
    <recommendedName>
        <fullName evidence="3">DNA topoisomerase I</fullName>
    </recommendedName>
</protein>
<dbReference type="Pfam" id="PF13368">
    <property type="entry name" value="Toprim_C_rpt"/>
    <property type="match status" value="2"/>
</dbReference>
<proteinExistence type="predicted"/>